<dbReference type="AlphaFoldDB" id="A0A915KDP0"/>
<evidence type="ECO:0000313" key="6">
    <source>
        <dbReference type="Proteomes" id="UP000887565"/>
    </source>
</evidence>
<feature type="region of interest" description="Disordered" evidence="5">
    <location>
        <begin position="26"/>
        <end position="49"/>
    </location>
</feature>
<organism evidence="6 7">
    <name type="scientific">Romanomermis culicivorax</name>
    <name type="common">Nematode worm</name>
    <dbReference type="NCBI Taxonomy" id="13658"/>
    <lineage>
        <taxon>Eukaryota</taxon>
        <taxon>Metazoa</taxon>
        <taxon>Ecdysozoa</taxon>
        <taxon>Nematoda</taxon>
        <taxon>Enoplea</taxon>
        <taxon>Dorylaimia</taxon>
        <taxon>Mermithida</taxon>
        <taxon>Mermithoidea</taxon>
        <taxon>Mermithidae</taxon>
        <taxon>Romanomermis</taxon>
    </lineage>
</organism>
<evidence type="ECO:0000256" key="1">
    <source>
        <dbReference type="ARBA" id="ARBA00004123"/>
    </source>
</evidence>
<comment type="subcellular location">
    <subcellularLocation>
        <location evidence="1">Nucleus</location>
    </subcellularLocation>
</comment>
<keyword evidence="6" id="KW-1185">Reference proteome</keyword>
<reference evidence="7" key="1">
    <citation type="submission" date="2022-11" db="UniProtKB">
        <authorList>
            <consortium name="WormBaseParasite"/>
        </authorList>
    </citation>
    <scope>IDENTIFICATION</scope>
</reference>
<keyword evidence="4" id="KW-0539">Nucleus</keyword>
<dbReference type="PANTHER" id="PTHR11380:SF5">
    <property type="entry name" value="TRANSCRIPTION INITIATION FACTOR TFIID SUBUNIT 13"/>
    <property type="match status" value="1"/>
</dbReference>
<evidence type="ECO:0000313" key="7">
    <source>
        <dbReference type="WBParaSite" id="nRc.2.0.1.t36827-RA"/>
    </source>
</evidence>
<dbReference type="Proteomes" id="UP000887565">
    <property type="component" value="Unplaced"/>
</dbReference>
<dbReference type="GO" id="GO:0005669">
    <property type="term" value="C:transcription factor TFIID complex"/>
    <property type="evidence" value="ECO:0007669"/>
    <property type="project" value="TreeGrafter"/>
</dbReference>
<proteinExistence type="predicted"/>
<evidence type="ECO:0000256" key="5">
    <source>
        <dbReference type="SAM" id="MobiDB-lite"/>
    </source>
</evidence>
<keyword evidence="2" id="KW-0805">Transcription regulation</keyword>
<evidence type="ECO:0000256" key="4">
    <source>
        <dbReference type="ARBA" id="ARBA00023242"/>
    </source>
</evidence>
<evidence type="ECO:0000256" key="3">
    <source>
        <dbReference type="ARBA" id="ARBA00023163"/>
    </source>
</evidence>
<dbReference type="PANTHER" id="PTHR11380">
    <property type="entry name" value="TRANSCRIPTION INITIATION FACTOR TFIID/SUPT3-RELATED"/>
    <property type="match status" value="1"/>
</dbReference>
<accession>A0A915KDP0</accession>
<dbReference type="Pfam" id="PF02269">
    <property type="entry name" value="TFIID-18kDa"/>
    <property type="match status" value="1"/>
</dbReference>
<dbReference type="InterPro" id="IPR003195">
    <property type="entry name" value="TFIID_TAF13"/>
</dbReference>
<feature type="compositionally biased region" description="Low complexity" evidence="5">
    <location>
        <begin position="79"/>
        <end position="96"/>
    </location>
</feature>
<dbReference type="WBParaSite" id="nRc.2.0.1.t36827-RA">
    <property type="protein sequence ID" value="nRc.2.0.1.t36827-RA"/>
    <property type="gene ID" value="nRc.2.0.1.g36827"/>
</dbReference>
<name>A0A915KDP0_ROMCU</name>
<sequence length="177" mass="19869">MDHNIDKDVSLTMSDELSGVVDLDGEEVEDEEMEMSSKNSHSHRATNVSTAVDSHLQDALDAVVAAASAYNNPSDGAGTSNANAETSHNNTSNNNSGKKRHHFLKELRVELLEEIVVEFIKNFTSKALDVGKTGKLQLEDVWYLIRRDPKKYCRVKDLLTMNEELRRARKAFDEAKY</sequence>
<protein>
    <submittedName>
        <fullName evidence="7">Uncharacterized protein</fullName>
    </submittedName>
</protein>
<feature type="region of interest" description="Disordered" evidence="5">
    <location>
        <begin position="74"/>
        <end position="99"/>
    </location>
</feature>
<keyword evidence="3" id="KW-0804">Transcription</keyword>
<dbReference type="GO" id="GO:0006366">
    <property type="term" value="P:transcription by RNA polymerase II"/>
    <property type="evidence" value="ECO:0007669"/>
    <property type="project" value="InterPro"/>
</dbReference>
<evidence type="ECO:0000256" key="2">
    <source>
        <dbReference type="ARBA" id="ARBA00023015"/>
    </source>
</evidence>